<reference evidence="2 3" key="1">
    <citation type="journal article" date="2023" name="Sci. Data">
        <title>Genome assembly of the Korean intertidal mud-creeper Batillaria attramentaria.</title>
        <authorList>
            <person name="Patra A.K."/>
            <person name="Ho P.T."/>
            <person name="Jun S."/>
            <person name="Lee S.J."/>
            <person name="Kim Y."/>
            <person name="Won Y.J."/>
        </authorList>
    </citation>
    <scope>NUCLEOTIDE SEQUENCE [LARGE SCALE GENOMIC DNA]</scope>
    <source>
        <strain evidence="2">Wonlab-2016</strain>
    </source>
</reference>
<proteinExistence type="predicted"/>
<name>A0ABD0JBI2_9CAEN</name>
<feature type="non-terminal residue" evidence="2">
    <location>
        <position position="89"/>
    </location>
</feature>
<feature type="non-terminal residue" evidence="2">
    <location>
        <position position="1"/>
    </location>
</feature>
<evidence type="ECO:0000313" key="3">
    <source>
        <dbReference type="Proteomes" id="UP001519460"/>
    </source>
</evidence>
<organism evidence="2 3">
    <name type="scientific">Batillaria attramentaria</name>
    <dbReference type="NCBI Taxonomy" id="370345"/>
    <lineage>
        <taxon>Eukaryota</taxon>
        <taxon>Metazoa</taxon>
        <taxon>Spiralia</taxon>
        <taxon>Lophotrochozoa</taxon>
        <taxon>Mollusca</taxon>
        <taxon>Gastropoda</taxon>
        <taxon>Caenogastropoda</taxon>
        <taxon>Sorbeoconcha</taxon>
        <taxon>Cerithioidea</taxon>
        <taxon>Batillariidae</taxon>
        <taxon>Batillaria</taxon>
    </lineage>
</organism>
<feature type="compositionally biased region" description="Basic and acidic residues" evidence="1">
    <location>
        <begin position="62"/>
        <end position="80"/>
    </location>
</feature>
<feature type="region of interest" description="Disordered" evidence="1">
    <location>
        <begin position="1"/>
        <end position="89"/>
    </location>
</feature>
<evidence type="ECO:0000256" key="1">
    <source>
        <dbReference type="SAM" id="MobiDB-lite"/>
    </source>
</evidence>
<protein>
    <submittedName>
        <fullName evidence="2">Uncharacterized protein</fullName>
    </submittedName>
</protein>
<gene>
    <name evidence="2" type="ORF">BaRGS_00036780</name>
</gene>
<dbReference type="EMBL" id="JACVVK020000527">
    <property type="protein sequence ID" value="KAK7468002.1"/>
    <property type="molecule type" value="Genomic_DNA"/>
</dbReference>
<accession>A0ABD0JBI2</accession>
<comment type="caution">
    <text evidence="2">The sequence shown here is derived from an EMBL/GenBank/DDBJ whole genome shotgun (WGS) entry which is preliminary data.</text>
</comment>
<dbReference type="Proteomes" id="UP001519460">
    <property type="component" value="Unassembled WGS sequence"/>
</dbReference>
<sequence>PGASLQIKGSKADRNNHLSHTPGSVYGSRGLCSVHGPGSSDRISGMGDNRDRWAGSNLLHHSGRDEGCSVDGHVPRDSHACRTSSRRHQ</sequence>
<dbReference type="AlphaFoldDB" id="A0ABD0JBI2"/>
<keyword evidence="3" id="KW-1185">Reference proteome</keyword>
<evidence type="ECO:0000313" key="2">
    <source>
        <dbReference type="EMBL" id="KAK7468002.1"/>
    </source>
</evidence>